<dbReference type="OrthoDB" id="2305086at2759"/>
<dbReference type="Pfam" id="PF05685">
    <property type="entry name" value="Uma2"/>
    <property type="match status" value="1"/>
</dbReference>
<feature type="domain" description="Putative restriction endonuclease" evidence="1">
    <location>
        <begin position="30"/>
        <end position="196"/>
    </location>
</feature>
<evidence type="ECO:0000313" key="2">
    <source>
        <dbReference type="EMBL" id="RHZ43303.1"/>
    </source>
</evidence>
<comment type="caution">
    <text evidence="2">The sequence shown here is derived from an EMBL/GenBank/DDBJ whole genome shotgun (WGS) entry which is preliminary data.</text>
</comment>
<dbReference type="SUPFAM" id="SSF52980">
    <property type="entry name" value="Restriction endonuclease-like"/>
    <property type="match status" value="1"/>
</dbReference>
<evidence type="ECO:0000313" key="3">
    <source>
        <dbReference type="EMBL" id="RHZ76491.1"/>
    </source>
</evidence>
<dbReference type="STRING" id="1348612.A0A397G357"/>
<reference evidence="2 4" key="1">
    <citation type="submission" date="2018-08" db="EMBL/GenBank/DDBJ databases">
        <title>Genome and evolution of the arbuscular mycorrhizal fungus Diversispora epigaea (formerly Glomus versiforme) and its bacterial endosymbionts.</title>
        <authorList>
            <person name="Sun X."/>
            <person name="Fei Z."/>
            <person name="Harrison M."/>
        </authorList>
    </citation>
    <scope>NUCLEOTIDE SEQUENCE [LARGE SCALE GENOMIC DNA]</scope>
    <source>
        <strain evidence="2 4">IT104</strain>
    </source>
</reference>
<evidence type="ECO:0000259" key="1">
    <source>
        <dbReference type="Pfam" id="PF05685"/>
    </source>
</evidence>
<dbReference type="InterPro" id="IPR012296">
    <property type="entry name" value="Nuclease_put_TT1808"/>
</dbReference>
<proteinExistence type="predicted"/>
<dbReference type="CDD" id="cd06260">
    <property type="entry name" value="DUF820-like"/>
    <property type="match status" value="1"/>
</dbReference>
<organism evidence="2 4">
    <name type="scientific">Diversispora epigaea</name>
    <dbReference type="NCBI Taxonomy" id="1348612"/>
    <lineage>
        <taxon>Eukaryota</taxon>
        <taxon>Fungi</taxon>
        <taxon>Fungi incertae sedis</taxon>
        <taxon>Mucoromycota</taxon>
        <taxon>Glomeromycotina</taxon>
        <taxon>Glomeromycetes</taxon>
        <taxon>Diversisporales</taxon>
        <taxon>Diversisporaceae</taxon>
        <taxon>Diversispora</taxon>
    </lineage>
</organism>
<accession>A0A397G357</accession>
<name>A0A397G357_9GLOM</name>
<dbReference type="AlphaFoldDB" id="A0A397G357"/>
<dbReference type="PANTHER" id="PTHR34107:SF4">
    <property type="entry name" value="SLL1222 PROTEIN"/>
    <property type="match status" value="1"/>
</dbReference>
<dbReference type="InterPro" id="IPR011335">
    <property type="entry name" value="Restrct_endonuc-II-like"/>
</dbReference>
<sequence length="201" mass="22952">MSFYIPRLTIPDCDRRLFEKIAVANPRFYDMNLIDGQLEIIMSLTHNKTNQIETCIVKQVTSWCDNNENMIGHCGGPTGCFILPNGDVLGPDASVVLYDRWNVLSEDEKDETFPQVTPNFIVELRSKSSSSPSCHRKMLRWMDGGAEEGFLIDPIADPQTVKIYTHDANTNKIIWQDHIKPQTITSQVLTGFTMNMQRILW</sequence>
<dbReference type="EMBL" id="PQFF01000720">
    <property type="protein sequence ID" value="RHZ43303.1"/>
    <property type="molecule type" value="Genomic_DNA"/>
</dbReference>
<dbReference type="InterPro" id="IPR008538">
    <property type="entry name" value="Uma2"/>
</dbReference>
<protein>
    <recommendedName>
        <fullName evidence="1">Putative restriction endonuclease domain-containing protein</fullName>
    </recommendedName>
</protein>
<dbReference type="Gene3D" id="3.90.1570.10">
    <property type="entry name" value="tt1808, chain A"/>
    <property type="match status" value="1"/>
</dbReference>
<dbReference type="GO" id="GO:0006302">
    <property type="term" value="P:double-strand break repair"/>
    <property type="evidence" value="ECO:0007669"/>
    <property type="project" value="UniProtKB-ARBA"/>
</dbReference>
<evidence type="ECO:0000313" key="4">
    <source>
        <dbReference type="Proteomes" id="UP000266861"/>
    </source>
</evidence>
<dbReference type="Proteomes" id="UP000266861">
    <property type="component" value="Unassembled WGS sequence"/>
</dbReference>
<gene>
    <name evidence="3" type="ORF">Glove_197g106</name>
    <name evidence="2" type="ORF">Glove_810674g2</name>
</gene>
<dbReference type="EMBL" id="PQFF01000185">
    <property type="protein sequence ID" value="RHZ76491.1"/>
    <property type="molecule type" value="Genomic_DNA"/>
</dbReference>
<dbReference type="PANTHER" id="PTHR34107">
    <property type="entry name" value="SLL0198 PROTEIN-RELATED"/>
    <property type="match status" value="1"/>
</dbReference>
<keyword evidence="4" id="KW-1185">Reference proteome</keyword>